<feature type="domain" description="Endonuclease GajA/Old nuclease/RecF-like AAA" evidence="1">
    <location>
        <begin position="232"/>
        <end position="358"/>
    </location>
</feature>
<dbReference type="PANTHER" id="PTHR43581:SF2">
    <property type="entry name" value="EXCINUCLEASE ATPASE SUBUNIT"/>
    <property type="match status" value="1"/>
</dbReference>
<dbReference type="SUPFAM" id="SSF52540">
    <property type="entry name" value="P-loop containing nucleoside triphosphate hydrolases"/>
    <property type="match status" value="1"/>
</dbReference>
<feature type="domain" description="Endonuclease GajA/Old nuclease/RecF-like AAA" evidence="1">
    <location>
        <begin position="9"/>
        <end position="86"/>
    </location>
</feature>
<dbReference type="EMBL" id="CYSA01000026">
    <property type="protein sequence ID" value="CUH67664.1"/>
    <property type="molecule type" value="Genomic_DNA"/>
</dbReference>
<proteinExistence type="predicted"/>
<name>A0A0P1FI58_THAGE</name>
<dbReference type="InterPro" id="IPR041685">
    <property type="entry name" value="AAA_GajA/Old/RecF-like"/>
</dbReference>
<sequence>MKHLKKAVVHAKNFRGFSELSIDLTAINFVVGDNSSGKTSILHLINAVLTSELSGVPKLDTDLSVGRFDYFSPYFSNDDVTLGFEIEDDSGKYIKIITLRQKSVGEVPQVEKCTYATEKLQISLRRFGKKLKAKKVYKDNSCDWADVCSLHESTTGFSLLKDEENVPPPNHLFAVTQVLERRKEAPDADLIKRLMFEDLYGVRHIAPVRGMPEKFYNFDRKYNASGKHFATMWHDIKKNYEKDLRKIFRSFGRSASLFDDLEISRVAKGLPDSPLIVRVSKNGQEFFLNQVGVGVSQVVPILVEMVFEAHEEDGNYLLFQQPELHLHPVAQAALGDLFFEMSSKLRGMTIETHSNFFIDRFRLAIRNSENGEARRANILYCSNSESGNKCEVIEISNDGRLVDPPYEYFKFFLSELEATTF</sequence>
<accession>A0A0P1FI58</accession>
<dbReference type="Proteomes" id="UP000051587">
    <property type="component" value="Unassembled WGS sequence"/>
</dbReference>
<dbReference type="OrthoDB" id="3322489at2"/>
<dbReference type="RefSeq" id="WP_058263814.1">
    <property type="nucleotide sequence ID" value="NZ_CP051181.1"/>
</dbReference>
<dbReference type="STRING" id="53501.SAMN04488043_101123"/>
<reference evidence="2 3" key="1">
    <citation type="submission" date="2015-09" db="EMBL/GenBank/DDBJ databases">
        <authorList>
            <consortium name="Swine Surveillance"/>
        </authorList>
    </citation>
    <scope>NUCLEOTIDE SEQUENCE [LARGE SCALE GENOMIC DNA]</scope>
    <source>
        <strain evidence="2 3">CECT 4357</strain>
    </source>
</reference>
<keyword evidence="3" id="KW-1185">Reference proteome</keyword>
<dbReference type="Pfam" id="PF13175">
    <property type="entry name" value="AAA_15"/>
    <property type="match status" value="2"/>
</dbReference>
<dbReference type="Gene3D" id="3.40.50.300">
    <property type="entry name" value="P-loop containing nucleotide triphosphate hydrolases"/>
    <property type="match status" value="1"/>
</dbReference>
<evidence type="ECO:0000259" key="1">
    <source>
        <dbReference type="Pfam" id="PF13175"/>
    </source>
</evidence>
<dbReference type="AlphaFoldDB" id="A0A0P1FI58"/>
<dbReference type="PANTHER" id="PTHR43581">
    <property type="entry name" value="ATP/GTP PHOSPHATASE"/>
    <property type="match status" value="1"/>
</dbReference>
<organism evidence="2 3">
    <name type="scientific">Thalassovita gelatinovora</name>
    <name type="common">Thalassobius gelatinovorus</name>
    <dbReference type="NCBI Taxonomy" id="53501"/>
    <lineage>
        <taxon>Bacteria</taxon>
        <taxon>Pseudomonadati</taxon>
        <taxon>Pseudomonadota</taxon>
        <taxon>Alphaproteobacteria</taxon>
        <taxon>Rhodobacterales</taxon>
        <taxon>Roseobacteraceae</taxon>
        <taxon>Thalassovita</taxon>
    </lineage>
</organism>
<dbReference type="InterPro" id="IPR027417">
    <property type="entry name" value="P-loop_NTPase"/>
</dbReference>
<protein>
    <recommendedName>
        <fullName evidence="1">Endonuclease GajA/Old nuclease/RecF-like AAA domain-containing protein</fullName>
    </recommendedName>
</protein>
<dbReference type="InterPro" id="IPR051396">
    <property type="entry name" value="Bact_Antivir_Def_Nuclease"/>
</dbReference>
<evidence type="ECO:0000313" key="2">
    <source>
        <dbReference type="EMBL" id="CUH67664.1"/>
    </source>
</evidence>
<evidence type="ECO:0000313" key="3">
    <source>
        <dbReference type="Proteomes" id="UP000051587"/>
    </source>
</evidence>
<gene>
    <name evidence="2" type="ORF">TG4357_03137</name>
</gene>